<keyword evidence="1" id="KW-0812">Transmembrane</keyword>
<feature type="transmembrane region" description="Helical" evidence="1">
    <location>
        <begin position="31"/>
        <end position="51"/>
    </location>
</feature>
<name>A0A7S4VKV6_9DINO</name>
<dbReference type="AlphaFoldDB" id="A0A7S4VKV6"/>
<organism evidence="2">
    <name type="scientific">Alexandrium monilatum</name>
    <dbReference type="NCBI Taxonomy" id="311494"/>
    <lineage>
        <taxon>Eukaryota</taxon>
        <taxon>Sar</taxon>
        <taxon>Alveolata</taxon>
        <taxon>Dinophyceae</taxon>
        <taxon>Gonyaulacales</taxon>
        <taxon>Pyrocystaceae</taxon>
        <taxon>Alexandrium</taxon>
    </lineage>
</organism>
<gene>
    <name evidence="2" type="ORF">AMON00008_LOCUS30592</name>
</gene>
<accession>A0A7S4VKV6</accession>
<dbReference type="EMBL" id="HBNR01043969">
    <property type="protein sequence ID" value="CAE4604297.1"/>
    <property type="molecule type" value="Transcribed_RNA"/>
</dbReference>
<keyword evidence="1" id="KW-0472">Membrane</keyword>
<sequence length="126" mass="13063">MAQGWPQFPSRCSYPPALVHLRPAPKMARRGSLIALSALLLAAWIAGPAFLPPASRSPAPPRWAAVSGEVPLVSVFGAAVPLALAEPAFAKEGDGSISGTEWAGYVTIALVIFVFVNAAKAQSEGK</sequence>
<evidence type="ECO:0000256" key="1">
    <source>
        <dbReference type="SAM" id="Phobius"/>
    </source>
</evidence>
<feature type="transmembrane region" description="Helical" evidence="1">
    <location>
        <begin position="102"/>
        <end position="119"/>
    </location>
</feature>
<protein>
    <submittedName>
        <fullName evidence="2">Uncharacterized protein</fullName>
    </submittedName>
</protein>
<feature type="transmembrane region" description="Helical" evidence="1">
    <location>
        <begin position="63"/>
        <end position="82"/>
    </location>
</feature>
<reference evidence="2" key="1">
    <citation type="submission" date="2021-01" db="EMBL/GenBank/DDBJ databases">
        <authorList>
            <person name="Corre E."/>
            <person name="Pelletier E."/>
            <person name="Niang G."/>
            <person name="Scheremetjew M."/>
            <person name="Finn R."/>
            <person name="Kale V."/>
            <person name="Holt S."/>
            <person name="Cochrane G."/>
            <person name="Meng A."/>
            <person name="Brown T."/>
            <person name="Cohen L."/>
        </authorList>
    </citation>
    <scope>NUCLEOTIDE SEQUENCE</scope>
    <source>
        <strain evidence="2">CCMP3105</strain>
    </source>
</reference>
<keyword evidence="1" id="KW-1133">Transmembrane helix</keyword>
<proteinExistence type="predicted"/>
<evidence type="ECO:0000313" key="2">
    <source>
        <dbReference type="EMBL" id="CAE4604297.1"/>
    </source>
</evidence>